<gene>
    <name evidence="2" type="ORF">AB5J52_45680</name>
</gene>
<dbReference type="EMBL" id="CP163441">
    <property type="protein sequence ID" value="XDQ49874.1"/>
    <property type="molecule type" value="Genomic_DNA"/>
</dbReference>
<evidence type="ECO:0000313" key="2">
    <source>
        <dbReference type="EMBL" id="XDQ49874.1"/>
    </source>
</evidence>
<reference evidence="2" key="1">
    <citation type="submission" date="2024-07" db="EMBL/GenBank/DDBJ databases">
        <authorList>
            <person name="Yu S.T."/>
        </authorList>
    </citation>
    <scope>NUCLEOTIDE SEQUENCE</scope>
    <source>
        <strain evidence="2">R39</strain>
    </source>
</reference>
<feature type="region of interest" description="Disordered" evidence="1">
    <location>
        <begin position="50"/>
        <end position="85"/>
    </location>
</feature>
<organism evidence="2">
    <name type="scientific">Streptomyces sp. R39</name>
    <dbReference type="NCBI Taxonomy" id="3238631"/>
    <lineage>
        <taxon>Bacteria</taxon>
        <taxon>Bacillati</taxon>
        <taxon>Actinomycetota</taxon>
        <taxon>Actinomycetes</taxon>
        <taxon>Kitasatosporales</taxon>
        <taxon>Streptomycetaceae</taxon>
        <taxon>Streptomyces</taxon>
    </lineage>
</organism>
<dbReference type="AlphaFoldDB" id="A0AB39R4R1"/>
<accession>A0AB39R4R1</accession>
<protein>
    <submittedName>
        <fullName evidence="2">Uncharacterized protein</fullName>
    </submittedName>
</protein>
<name>A0AB39R4R1_9ACTN</name>
<sequence length="85" mass="9316">MANRTHDRAERFARIVTENDETDVVARAGGWRRRHRGRRLAAGECRIRARPGQGRAATAVPNRDGTAPRPSGACPARSADARRTA</sequence>
<proteinExistence type="predicted"/>
<evidence type="ECO:0000256" key="1">
    <source>
        <dbReference type="SAM" id="MobiDB-lite"/>
    </source>
</evidence>
<dbReference type="RefSeq" id="WP_369228403.1">
    <property type="nucleotide sequence ID" value="NZ_CP163441.1"/>
</dbReference>